<keyword evidence="3" id="KW-1185">Reference proteome</keyword>
<sequence>MKISELMKKLLLLGIIISPISILIHIFIYLNNDYPLFSQGNVSILAWIVMMLIYPGATVRNTPTSKHEVKPLVFSGSKRTLTPRFVQLTISGGKKEKSPLIEVSLYIVAYNLVRKYEKP</sequence>
<gene>
    <name evidence="2" type="ORF">BN988_01325</name>
</gene>
<dbReference type="EMBL" id="CCAX010000001">
    <property type="protein sequence ID" value="CDO02845.1"/>
    <property type="molecule type" value="Genomic_DNA"/>
</dbReference>
<comment type="caution">
    <text evidence="2">The sequence shown here is derived from an EMBL/GenBank/DDBJ whole genome shotgun (WGS) entry which is preliminary data.</text>
</comment>
<name>W9B8D7_9BACI</name>
<reference evidence="2" key="1">
    <citation type="submission" date="2014-03" db="EMBL/GenBank/DDBJ databases">
        <title>Draft genome sequencing of Oceanobacillus picturae strain S1 isolated from human gut.</title>
        <authorList>
            <person name="Croce O."/>
            <person name="Lagier J.C."/>
            <person name="Raoult D."/>
        </authorList>
    </citation>
    <scope>NUCLEOTIDE SEQUENCE [LARGE SCALE GENOMIC DNA]</scope>
    <source>
        <strain evidence="2">S1</strain>
    </source>
</reference>
<evidence type="ECO:0000313" key="2">
    <source>
        <dbReference type="EMBL" id="CDO02845.1"/>
    </source>
</evidence>
<evidence type="ECO:0000256" key="1">
    <source>
        <dbReference type="SAM" id="Phobius"/>
    </source>
</evidence>
<dbReference type="STRING" id="171693.BN988_01325"/>
<protein>
    <submittedName>
        <fullName evidence="2">Uncharacterized protein</fullName>
    </submittedName>
</protein>
<feature type="transmembrane region" description="Helical" evidence="1">
    <location>
        <begin position="12"/>
        <end position="30"/>
    </location>
</feature>
<dbReference type="RefSeq" id="WP_036574273.1">
    <property type="nucleotide sequence ID" value="NZ_CABLBW010000001.1"/>
</dbReference>
<dbReference type="Proteomes" id="UP000028863">
    <property type="component" value="Unassembled WGS sequence"/>
</dbReference>
<evidence type="ECO:0000313" key="3">
    <source>
        <dbReference type="Proteomes" id="UP000028863"/>
    </source>
</evidence>
<proteinExistence type="predicted"/>
<keyword evidence="1" id="KW-0812">Transmembrane</keyword>
<dbReference type="AlphaFoldDB" id="W9B8D7"/>
<accession>W9B8D7</accession>
<keyword evidence="1" id="KW-1133">Transmembrane helix</keyword>
<reference evidence="2" key="2">
    <citation type="submission" date="2014-03" db="EMBL/GenBank/DDBJ databases">
        <authorList>
            <person name="Urmite Genomes"/>
        </authorList>
    </citation>
    <scope>NUCLEOTIDE SEQUENCE</scope>
    <source>
        <strain evidence="2">S1</strain>
    </source>
</reference>
<organism evidence="2 3">
    <name type="scientific">Oceanobacillus picturae</name>
    <dbReference type="NCBI Taxonomy" id="171693"/>
    <lineage>
        <taxon>Bacteria</taxon>
        <taxon>Bacillati</taxon>
        <taxon>Bacillota</taxon>
        <taxon>Bacilli</taxon>
        <taxon>Bacillales</taxon>
        <taxon>Bacillaceae</taxon>
        <taxon>Oceanobacillus</taxon>
    </lineage>
</organism>
<keyword evidence="1" id="KW-0472">Membrane</keyword>
<feature type="transmembrane region" description="Helical" evidence="1">
    <location>
        <begin position="36"/>
        <end position="57"/>
    </location>
</feature>